<dbReference type="Proteomes" id="UP000789706">
    <property type="component" value="Unassembled WGS sequence"/>
</dbReference>
<protein>
    <submittedName>
        <fullName evidence="1">6311_t:CDS:1</fullName>
    </submittedName>
</protein>
<evidence type="ECO:0000313" key="1">
    <source>
        <dbReference type="EMBL" id="CAG8554163.1"/>
    </source>
</evidence>
<name>A0A9N9FT07_9GLOM</name>
<dbReference type="EMBL" id="CAJVPK010000849">
    <property type="protein sequence ID" value="CAG8554163.1"/>
    <property type="molecule type" value="Genomic_DNA"/>
</dbReference>
<feature type="non-terminal residue" evidence="1">
    <location>
        <position position="1"/>
    </location>
</feature>
<keyword evidence="2" id="KW-1185">Reference proteome</keyword>
<dbReference type="OrthoDB" id="2428437at2759"/>
<dbReference type="AlphaFoldDB" id="A0A9N9FT07"/>
<accession>A0A9N9FT07</accession>
<gene>
    <name evidence="1" type="ORF">DEBURN_LOCUS7254</name>
</gene>
<evidence type="ECO:0000313" key="2">
    <source>
        <dbReference type="Proteomes" id="UP000789706"/>
    </source>
</evidence>
<reference evidence="1" key="1">
    <citation type="submission" date="2021-06" db="EMBL/GenBank/DDBJ databases">
        <authorList>
            <person name="Kallberg Y."/>
            <person name="Tangrot J."/>
            <person name="Rosling A."/>
        </authorList>
    </citation>
    <scope>NUCLEOTIDE SEQUENCE</scope>
    <source>
        <strain evidence="1">AZ414A</strain>
    </source>
</reference>
<comment type="caution">
    <text evidence="1">The sequence shown here is derived from an EMBL/GenBank/DDBJ whole genome shotgun (WGS) entry which is preliminary data.</text>
</comment>
<sequence length="153" mass="18026">LLILLSIINTSTTFVIKNTNDSANAVTERSPSYPLHPVDNIYRGDLIAIDYICLHWVDGDHISRWTDCKYSNDFDGNDEVPTGYTSPWWAAGYHFEAYDEFYGQYYKTDDVMWYNDYQDQKFCNDLHFHIKGFHLKLSYSQTTINANDKCYWE</sequence>
<proteinExistence type="predicted"/>
<organism evidence="1 2">
    <name type="scientific">Diversispora eburnea</name>
    <dbReference type="NCBI Taxonomy" id="1213867"/>
    <lineage>
        <taxon>Eukaryota</taxon>
        <taxon>Fungi</taxon>
        <taxon>Fungi incertae sedis</taxon>
        <taxon>Mucoromycota</taxon>
        <taxon>Glomeromycotina</taxon>
        <taxon>Glomeromycetes</taxon>
        <taxon>Diversisporales</taxon>
        <taxon>Diversisporaceae</taxon>
        <taxon>Diversispora</taxon>
    </lineage>
</organism>